<dbReference type="InterPro" id="IPR004843">
    <property type="entry name" value="Calcineurin-like_PHP"/>
</dbReference>
<protein>
    <submittedName>
        <fullName evidence="2">Metallophosphoesterase family protein</fullName>
    </submittedName>
</protein>
<feature type="domain" description="Calcineurin-like phosphoesterase" evidence="1">
    <location>
        <begin position="1"/>
        <end position="166"/>
    </location>
</feature>
<dbReference type="Pfam" id="PF00149">
    <property type="entry name" value="Metallophos"/>
    <property type="match status" value="1"/>
</dbReference>
<gene>
    <name evidence="2" type="ORF">GCM10009117_17890</name>
</gene>
<dbReference type="InterPro" id="IPR050126">
    <property type="entry name" value="Ap4A_hydrolase"/>
</dbReference>
<proteinExistence type="predicted"/>
<reference evidence="3" key="1">
    <citation type="journal article" date="2019" name="Int. J. Syst. Evol. Microbiol.">
        <title>The Global Catalogue of Microorganisms (GCM) 10K type strain sequencing project: providing services to taxonomists for standard genome sequencing and annotation.</title>
        <authorList>
            <consortium name="The Broad Institute Genomics Platform"/>
            <consortium name="The Broad Institute Genome Sequencing Center for Infectious Disease"/>
            <person name="Wu L."/>
            <person name="Ma J."/>
        </authorList>
    </citation>
    <scope>NUCLEOTIDE SEQUENCE [LARGE SCALE GENOMIC DNA]</scope>
    <source>
        <strain evidence="3">JCM 16082</strain>
    </source>
</reference>
<sequence>MRTLVIGDIHGGLIALKQVLERAQVTAEDRLIFLGDYVDGWSDSAATVSFLIKLQSTHECVFIRGNHDQLVQDYLEKNIKSPKWLEHGGALTVENYAKLSAEEIAQHLNFYQRLTSFHVDDKNRLFCHAGFTNLHGPSYEYFPRMLWWDRTLWETALALNPALTPEDERYPERFKLFDEIYIGHTPLYRIGATVPCQAANVWNMDTSAAYKGALSIMDVDSKQVWQSDPVYTLYPTENGRN</sequence>
<comment type="caution">
    <text evidence="2">The sequence shown here is derived from an EMBL/GenBank/DDBJ whole genome shotgun (WGS) entry which is preliminary data.</text>
</comment>
<dbReference type="InterPro" id="IPR029052">
    <property type="entry name" value="Metallo-depent_PP-like"/>
</dbReference>
<accession>A0ABP3XYM8</accession>
<evidence type="ECO:0000313" key="2">
    <source>
        <dbReference type="EMBL" id="GAA0872642.1"/>
    </source>
</evidence>
<organism evidence="2 3">
    <name type="scientific">Gangjinia marincola</name>
    <dbReference type="NCBI Taxonomy" id="578463"/>
    <lineage>
        <taxon>Bacteria</taxon>
        <taxon>Pseudomonadati</taxon>
        <taxon>Bacteroidota</taxon>
        <taxon>Flavobacteriia</taxon>
        <taxon>Flavobacteriales</taxon>
        <taxon>Flavobacteriaceae</taxon>
        <taxon>Gangjinia</taxon>
    </lineage>
</organism>
<evidence type="ECO:0000259" key="1">
    <source>
        <dbReference type="Pfam" id="PF00149"/>
    </source>
</evidence>
<dbReference type="Gene3D" id="3.60.21.10">
    <property type="match status" value="1"/>
</dbReference>
<dbReference type="Proteomes" id="UP001500507">
    <property type="component" value="Unassembled WGS sequence"/>
</dbReference>
<name>A0ABP3XYM8_9FLAO</name>
<keyword evidence="3" id="KW-1185">Reference proteome</keyword>
<evidence type="ECO:0000313" key="3">
    <source>
        <dbReference type="Proteomes" id="UP001500507"/>
    </source>
</evidence>
<dbReference type="SUPFAM" id="SSF56300">
    <property type="entry name" value="Metallo-dependent phosphatases"/>
    <property type="match status" value="1"/>
</dbReference>
<dbReference type="EMBL" id="BAAAFG010000015">
    <property type="protein sequence ID" value="GAA0872642.1"/>
    <property type="molecule type" value="Genomic_DNA"/>
</dbReference>
<dbReference type="RefSeq" id="WP_343766325.1">
    <property type="nucleotide sequence ID" value="NZ_BAAAFG010000015.1"/>
</dbReference>
<dbReference type="PANTHER" id="PTHR42850:SF4">
    <property type="entry name" value="ZINC-DEPENDENT ENDOPOLYPHOSPHATASE"/>
    <property type="match status" value="1"/>
</dbReference>
<dbReference type="PANTHER" id="PTHR42850">
    <property type="entry name" value="METALLOPHOSPHOESTERASE"/>
    <property type="match status" value="1"/>
</dbReference>